<evidence type="ECO:0000256" key="1">
    <source>
        <dbReference type="SAM" id="MobiDB-lite"/>
    </source>
</evidence>
<dbReference type="RefSeq" id="WP_114583584.1">
    <property type="nucleotide sequence ID" value="NZ_QPMH01000026.1"/>
</dbReference>
<sequence length="84" mass="8754">MKNAVESYGSAYLENMQMMLGEEWATRAGAMAGAAATAMRNPAASGAGVLDSTHHEAIYGLHRAAKPHRPRPSDQVLGRGSSAG</sequence>
<keyword evidence="3" id="KW-1185">Reference proteome</keyword>
<evidence type="ECO:0000313" key="2">
    <source>
        <dbReference type="EMBL" id="RDD60459.1"/>
    </source>
</evidence>
<dbReference type="EMBL" id="QPMH01000026">
    <property type="protein sequence ID" value="RDD60459.1"/>
    <property type="molecule type" value="Genomic_DNA"/>
</dbReference>
<protein>
    <submittedName>
        <fullName evidence="2">Uncharacterized protein</fullName>
    </submittedName>
</protein>
<accession>A0A369T560</accession>
<dbReference type="Proteomes" id="UP000253941">
    <property type="component" value="Unassembled WGS sequence"/>
</dbReference>
<name>A0A369T560_9PROT</name>
<organism evidence="2 3">
    <name type="scientific">Ferruginivarius sediminum</name>
    <dbReference type="NCBI Taxonomy" id="2661937"/>
    <lineage>
        <taxon>Bacteria</taxon>
        <taxon>Pseudomonadati</taxon>
        <taxon>Pseudomonadota</taxon>
        <taxon>Alphaproteobacteria</taxon>
        <taxon>Rhodospirillales</taxon>
        <taxon>Rhodospirillaceae</taxon>
        <taxon>Ferruginivarius</taxon>
    </lineage>
</organism>
<gene>
    <name evidence="2" type="ORF">DRB17_17815</name>
</gene>
<proteinExistence type="predicted"/>
<feature type="region of interest" description="Disordered" evidence="1">
    <location>
        <begin position="62"/>
        <end position="84"/>
    </location>
</feature>
<evidence type="ECO:0000313" key="3">
    <source>
        <dbReference type="Proteomes" id="UP000253941"/>
    </source>
</evidence>
<comment type="caution">
    <text evidence="2">The sequence shown here is derived from an EMBL/GenBank/DDBJ whole genome shotgun (WGS) entry which is preliminary data.</text>
</comment>
<reference evidence="2 3" key="1">
    <citation type="submission" date="2018-07" db="EMBL/GenBank/DDBJ databases">
        <title>Venubactetium sediminum gen. nov., sp. nov., isolated from a marine solar saltern.</title>
        <authorList>
            <person name="Wang S."/>
        </authorList>
    </citation>
    <scope>NUCLEOTIDE SEQUENCE [LARGE SCALE GENOMIC DNA]</scope>
    <source>
        <strain evidence="2 3">WD2A32</strain>
    </source>
</reference>
<dbReference type="AlphaFoldDB" id="A0A369T560"/>